<comment type="caution">
    <text evidence="2">The sequence shown here is derived from an EMBL/GenBank/DDBJ whole genome shotgun (WGS) entry which is preliminary data.</text>
</comment>
<dbReference type="RefSeq" id="WP_131926791.1">
    <property type="nucleotide sequence ID" value="NZ_SMAG01000013.1"/>
</dbReference>
<evidence type="ECO:0000313" key="2">
    <source>
        <dbReference type="EMBL" id="TCS92356.1"/>
    </source>
</evidence>
<reference evidence="2 3" key="1">
    <citation type="submission" date="2019-03" db="EMBL/GenBank/DDBJ databases">
        <title>Genomic Encyclopedia of Type Strains, Phase IV (KMG-IV): sequencing the most valuable type-strain genomes for metagenomic binning, comparative biology and taxonomic classification.</title>
        <authorList>
            <person name="Goeker M."/>
        </authorList>
    </citation>
    <scope>NUCLEOTIDE SEQUENCE [LARGE SCALE GENOMIC DNA]</scope>
    <source>
        <strain evidence="2 3">DSM 45707</strain>
    </source>
</reference>
<feature type="domain" description="Phospholipase C/D" evidence="1">
    <location>
        <begin position="6"/>
        <end position="134"/>
    </location>
</feature>
<sequence>MPYAWTHILFGRQLVKEKILCKPQHQQLFQLGCQGPDFFFFHRFWPWIHDPRGEKLGNLFHTIDCGSTLVDLIITAKEHPTIQDYMRGFVTHHLLDRNTHPYIHYRAGYKQYKHQELEVILDTIIAKNIANLETWRTPLAPEIDVGDQLPDELVEILHHVSKKHFSEGKQFSAADYQQAYQDTKRAFQLFFDPYGIKLILTFGKIRPFRHSKRIPAKDFLNIKRTSWSHPAIKEEKHQESFWDLWDQALQESKELFPLIEQYWKSDQALIEPIKHLIGNLSYDTGKDCALILDNQFSDPLV</sequence>
<gene>
    <name evidence="2" type="ORF">EDD58_11317</name>
</gene>
<evidence type="ECO:0000259" key="1">
    <source>
        <dbReference type="Pfam" id="PF00882"/>
    </source>
</evidence>
<dbReference type="AlphaFoldDB" id="A0A4R3L5E2"/>
<name>A0A4R3L5E2_9BACL</name>
<accession>A0A4R3L5E2</accession>
<dbReference type="Proteomes" id="UP000294937">
    <property type="component" value="Unassembled WGS sequence"/>
</dbReference>
<organism evidence="2 3">
    <name type="scientific">Hazenella coriacea</name>
    <dbReference type="NCBI Taxonomy" id="1179467"/>
    <lineage>
        <taxon>Bacteria</taxon>
        <taxon>Bacillati</taxon>
        <taxon>Bacillota</taxon>
        <taxon>Bacilli</taxon>
        <taxon>Bacillales</taxon>
        <taxon>Thermoactinomycetaceae</taxon>
        <taxon>Hazenella</taxon>
    </lineage>
</organism>
<dbReference type="EMBL" id="SMAG01000013">
    <property type="protein sequence ID" value="TCS92356.1"/>
    <property type="molecule type" value="Genomic_DNA"/>
</dbReference>
<dbReference type="InterPro" id="IPR029002">
    <property type="entry name" value="PLPC/GPLD1"/>
</dbReference>
<dbReference type="OrthoDB" id="9810528at2"/>
<dbReference type="Pfam" id="PF00882">
    <property type="entry name" value="Zn_dep_PLPC"/>
    <property type="match status" value="1"/>
</dbReference>
<evidence type="ECO:0000313" key="3">
    <source>
        <dbReference type="Proteomes" id="UP000294937"/>
    </source>
</evidence>
<proteinExistence type="predicted"/>
<keyword evidence="3" id="KW-1185">Reference proteome</keyword>
<protein>
    <submittedName>
        <fullName evidence="2">Zinc dependent phospholipase C</fullName>
    </submittedName>
</protein>